<dbReference type="GO" id="GO:0071011">
    <property type="term" value="C:precatalytic spliceosome"/>
    <property type="evidence" value="ECO:0007669"/>
    <property type="project" value="TreeGrafter"/>
</dbReference>
<keyword evidence="10" id="KW-1185">Reference proteome</keyword>
<feature type="compositionally biased region" description="Polar residues" evidence="7">
    <location>
        <begin position="333"/>
        <end position="345"/>
    </location>
</feature>
<dbReference type="Proteomes" id="UP000054270">
    <property type="component" value="Unassembled WGS sequence"/>
</dbReference>
<evidence type="ECO:0000256" key="4">
    <source>
        <dbReference type="ARBA" id="ARBA00022833"/>
    </source>
</evidence>
<protein>
    <recommendedName>
        <fullName evidence="8">Matrin-type domain-containing protein</fullName>
    </recommendedName>
</protein>
<evidence type="ECO:0000256" key="3">
    <source>
        <dbReference type="ARBA" id="ARBA00022771"/>
    </source>
</evidence>
<dbReference type="PROSITE" id="PS50171">
    <property type="entry name" value="ZF_MATRIN"/>
    <property type="match status" value="1"/>
</dbReference>
<dbReference type="Pfam" id="PF06220">
    <property type="entry name" value="zf-U1"/>
    <property type="match status" value="1"/>
</dbReference>
<keyword evidence="5" id="KW-0539">Nucleus</keyword>
<dbReference type="InterPro" id="IPR036236">
    <property type="entry name" value="Znf_C2H2_sf"/>
</dbReference>
<dbReference type="PANTHER" id="PTHR13173:SF10">
    <property type="entry name" value="WW DOMAIN-BINDING PROTEIN 4"/>
    <property type="match status" value="1"/>
</dbReference>
<evidence type="ECO:0000256" key="2">
    <source>
        <dbReference type="ARBA" id="ARBA00022723"/>
    </source>
</evidence>
<dbReference type="InterPro" id="IPR003604">
    <property type="entry name" value="Matrin/U1-like-C_Znf_C2H2"/>
</dbReference>
<dbReference type="GO" id="GO:0003723">
    <property type="term" value="F:RNA binding"/>
    <property type="evidence" value="ECO:0007669"/>
    <property type="project" value="TreeGrafter"/>
</dbReference>
<feature type="coiled-coil region" evidence="6">
    <location>
        <begin position="48"/>
        <end position="78"/>
    </location>
</feature>
<feature type="region of interest" description="Disordered" evidence="7">
    <location>
        <begin position="134"/>
        <end position="363"/>
    </location>
</feature>
<evidence type="ECO:0000256" key="1">
    <source>
        <dbReference type="ARBA" id="ARBA00004123"/>
    </source>
</evidence>
<reference evidence="10" key="1">
    <citation type="submission" date="2014-04" db="EMBL/GenBank/DDBJ databases">
        <title>Evolutionary Origins and Diversification of the Mycorrhizal Mutualists.</title>
        <authorList>
            <consortium name="DOE Joint Genome Institute"/>
            <consortium name="Mycorrhizal Genomics Consortium"/>
            <person name="Kohler A."/>
            <person name="Kuo A."/>
            <person name="Nagy L.G."/>
            <person name="Floudas D."/>
            <person name="Copeland A."/>
            <person name="Barry K.W."/>
            <person name="Cichocki N."/>
            <person name="Veneault-Fourrey C."/>
            <person name="LaButti K."/>
            <person name="Lindquist E.A."/>
            <person name="Lipzen A."/>
            <person name="Lundell T."/>
            <person name="Morin E."/>
            <person name="Murat C."/>
            <person name="Riley R."/>
            <person name="Ohm R."/>
            <person name="Sun H."/>
            <person name="Tunlid A."/>
            <person name="Henrissat B."/>
            <person name="Grigoriev I.V."/>
            <person name="Hibbett D.S."/>
            <person name="Martin F."/>
        </authorList>
    </citation>
    <scope>NUCLEOTIDE SEQUENCE [LARGE SCALE GENOMIC DNA]</scope>
    <source>
        <strain evidence="10">FD-334 SS-4</strain>
    </source>
</reference>
<dbReference type="SMART" id="SM00451">
    <property type="entry name" value="ZnF_U1"/>
    <property type="match status" value="1"/>
</dbReference>
<evidence type="ECO:0000256" key="5">
    <source>
        <dbReference type="ARBA" id="ARBA00023242"/>
    </source>
</evidence>
<dbReference type="InterPro" id="IPR040023">
    <property type="entry name" value="WBP4"/>
</dbReference>
<keyword evidence="3" id="KW-0863">Zinc-finger</keyword>
<evidence type="ECO:0000313" key="10">
    <source>
        <dbReference type="Proteomes" id="UP000054270"/>
    </source>
</evidence>
<dbReference type="Gene3D" id="3.30.160.60">
    <property type="entry name" value="Classic Zinc Finger"/>
    <property type="match status" value="1"/>
</dbReference>
<comment type="subcellular location">
    <subcellularLocation>
        <location evidence="1">Nucleus</location>
    </subcellularLocation>
</comment>
<organism evidence="9 10">
    <name type="scientific">Hypholoma sublateritium (strain FD-334 SS-4)</name>
    <dbReference type="NCBI Taxonomy" id="945553"/>
    <lineage>
        <taxon>Eukaryota</taxon>
        <taxon>Fungi</taxon>
        <taxon>Dikarya</taxon>
        <taxon>Basidiomycota</taxon>
        <taxon>Agaricomycotina</taxon>
        <taxon>Agaricomycetes</taxon>
        <taxon>Agaricomycetidae</taxon>
        <taxon>Agaricales</taxon>
        <taxon>Agaricineae</taxon>
        <taxon>Strophariaceae</taxon>
        <taxon>Hypholoma</taxon>
    </lineage>
</organism>
<keyword evidence="2" id="KW-0479">Metal-binding</keyword>
<feature type="compositionally biased region" description="Low complexity" evidence="7">
    <location>
        <begin position="155"/>
        <end position="174"/>
    </location>
</feature>
<dbReference type="AlphaFoldDB" id="A0A0D2Q7W3"/>
<evidence type="ECO:0000313" key="9">
    <source>
        <dbReference type="EMBL" id="KJA27810.1"/>
    </source>
</evidence>
<feature type="compositionally biased region" description="Basic and acidic residues" evidence="7">
    <location>
        <begin position="252"/>
        <end position="274"/>
    </location>
</feature>
<evidence type="ECO:0000256" key="7">
    <source>
        <dbReference type="SAM" id="MobiDB-lite"/>
    </source>
</evidence>
<proteinExistence type="predicted"/>
<gene>
    <name evidence="9" type="ORF">HYPSUDRAFT_34958</name>
</gene>
<dbReference type="InterPro" id="IPR000690">
    <property type="entry name" value="Matrin/U1-C_Znf_C2H2"/>
</dbReference>
<accession>A0A0D2Q7W3</accession>
<dbReference type="GO" id="GO:0000398">
    <property type="term" value="P:mRNA splicing, via spliceosome"/>
    <property type="evidence" value="ECO:0007669"/>
    <property type="project" value="InterPro"/>
</dbReference>
<dbReference type="SUPFAM" id="SSF57667">
    <property type="entry name" value="beta-beta-alpha zinc fingers"/>
    <property type="match status" value="1"/>
</dbReference>
<dbReference type="STRING" id="945553.A0A0D2Q7W3"/>
<dbReference type="OMA" id="YCNIYIA"/>
<feature type="domain" description="Matrin-type" evidence="8">
    <location>
        <begin position="11"/>
        <end position="42"/>
    </location>
</feature>
<dbReference type="GO" id="GO:0008270">
    <property type="term" value="F:zinc ion binding"/>
    <property type="evidence" value="ECO:0007669"/>
    <property type="project" value="UniProtKB-KW"/>
</dbReference>
<dbReference type="PANTHER" id="PTHR13173">
    <property type="entry name" value="WW DOMAIN BINDING PROTEIN 4"/>
    <property type="match status" value="1"/>
</dbReference>
<name>A0A0D2Q7W3_HYPSF</name>
<dbReference type="InterPro" id="IPR013085">
    <property type="entry name" value="U1-CZ_Znf_C2H2"/>
</dbReference>
<dbReference type="OrthoDB" id="191651at2759"/>
<evidence type="ECO:0000256" key="6">
    <source>
        <dbReference type="SAM" id="Coils"/>
    </source>
</evidence>
<evidence type="ECO:0000259" key="8">
    <source>
        <dbReference type="PROSITE" id="PS50171"/>
    </source>
</evidence>
<keyword evidence="6" id="KW-0175">Coiled coil</keyword>
<keyword evidence="4" id="KW-0862">Zinc</keyword>
<sequence>MSEYWVSKKKYFCKYCDIYIADDAPSRQQHENGMRHKGSVERFIRGIYKAGEKQKKDLEEEKREMKRVEQAAAAAFAHDVGAGLAKATGPVASTSTVAPRPTAKPSNPFANYSTAQSLGYIDPDAERIAAELEQRRSEGVAGEWQIITPPQLPAGSSSTPVPGSSDPDSTDGPSEAGIKREAEAPIDEDDTRAFKLRKKTIASGLGEIYDPGAIPIKIKKKPEPEETNAGPSAAVKPEPADRPKWTPTQWKRPGDIPKETLPESDSVKLEEGTTHAESTSSGPSKWVKPQWSQPLPDLKQEERQSIFGVEEPPPTEPNSAVKAEPDVKPEVLQTPTTDAPSSSGSFFKKRKTPAGANRGRRDL</sequence>
<dbReference type="EMBL" id="KN817523">
    <property type="protein sequence ID" value="KJA27810.1"/>
    <property type="molecule type" value="Genomic_DNA"/>
</dbReference>